<keyword evidence="1" id="KW-0732">Signal</keyword>
<sequence>MHTPSPLVRTRRRVTVAAIGLAMAMVAVGCSNLEGQPTSSRSVVTVTTTASGSDADAHGFVVFGGGARCLGTDDAMVYMRTSKSALVVCQSETNRLYYRGYRISDGATIDLYEVERDAAGYVAVNSADNARYVIGSRGFQLTQNGSVIADESAVEVGPPMNTSIVLGSADAMGSTSRGYGSTQPDAITMGSCANAISRIVWHNWGAPESYGSGLGCVQVGEMPRYSLVASNVGPCHGVLAYRALAIAGDVARNICDD</sequence>
<dbReference type="AlphaFoldDB" id="A0A848KSU8"/>
<protein>
    <submittedName>
        <fullName evidence="2">Uncharacterized protein</fullName>
    </submittedName>
</protein>
<reference evidence="2 3" key="1">
    <citation type="submission" date="2020-04" db="EMBL/GenBank/DDBJ databases">
        <title>Gordonia sp. nov. TBRC 11910.</title>
        <authorList>
            <person name="Suriyachadkun C."/>
        </authorList>
    </citation>
    <scope>NUCLEOTIDE SEQUENCE [LARGE SCALE GENOMIC DNA]</scope>
    <source>
        <strain evidence="2 3">TBRC 11910</strain>
    </source>
</reference>
<gene>
    <name evidence="2" type="ORF">HH308_09830</name>
</gene>
<dbReference type="Proteomes" id="UP000550729">
    <property type="component" value="Unassembled WGS sequence"/>
</dbReference>
<name>A0A848KSU8_9ACTN</name>
<dbReference type="EMBL" id="JABBNB010000008">
    <property type="protein sequence ID" value="NMO01510.1"/>
    <property type="molecule type" value="Genomic_DNA"/>
</dbReference>
<evidence type="ECO:0000313" key="3">
    <source>
        <dbReference type="Proteomes" id="UP000550729"/>
    </source>
</evidence>
<dbReference type="RefSeq" id="WP_170194015.1">
    <property type="nucleotide sequence ID" value="NZ_JABBNB010000008.1"/>
</dbReference>
<proteinExistence type="predicted"/>
<comment type="caution">
    <text evidence="2">The sequence shown here is derived from an EMBL/GenBank/DDBJ whole genome shotgun (WGS) entry which is preliminary data.</text>
</comment>
<keyword evidence="3" id="KW-1185">Reference proteome</keyword>
<feature type="chain" id="PRO_5032360417" evidence="1">
    <location>
        <begin position="30"/>
        <end position="257"/>
    </location>
</feature>
<organism evidence="2 3">
    <name type="scientific">Gordonia asplenii</name>
    <dbReference type="NCBI Taxonomy" id="2725283"/>
    <lineage>
        <taxon>Bacteria</taxon>
        <taxon>Bacillati</taxon>
        <taxon>Actinomycetota</taxon>
        <taxon>Actinomycetes</taxon>
        <taxon>Mycobacteriales</taxon>
        <taxon>Gordoniaceae</taxon>
        <taxon>Gordonia</taxon>
    </lineage>
</organism>
<feature type="signal peptide" evidence="1">
    <location>
        <begin position="1"/>
        <end position="29"/>
    </location>
</feature>
<accession>A0A848KSU8</accession>
<evidence type="ECO:0000256" key="1">
    <source>
        <dbReference type="SAM" id="SignalP"/>
    </source>
</evidence>
<evidence type="ECO:0000313" key="2">
    <source>
        <dbReference type="EMBL" id="NMO01510.1"/>
    </source>
</evidence>